<reference evidence="2 3" key="1">
    <citation type="submission" date="2014-06" db="EMBL/GenBank/DDBJ databases">
        <authorList>
            <consortium name="DOE Joint Genome Institute"/>
            <person name="Kuo A."/>
            <person name="Kohler A."/>
            <person name="Nagy L.G."/>
            <person name="Floudas D."/>
            <person name="Copeland A."/>
            <person name="Barry K.W."/>
            <person name="Cichocki N."/>
            <person name="Veneault-Fourrey C."/>
            <person name="LaButti K."/>
            <person name="Lindquist E.A."/>
            <person name="Lipzen A."/>
            <person name="Lundell T."/>
            <person name="Morin E."/>
            <person name="Murat C."/>
            <person name="Sun H."/>
            <person name="Tunlid A."/>
            <person name="Henrissat B."/>
            <person name="Grigoriev I.V."/>
            <person name="Hibbett D.S."/>
            <person name="Martin F."/>
            <person name="Nordberg H.P."/>
            <person name="Cantor M.N."/>
            <person name="Hua S.X."/>
        </authorList>
    </citation>
    <scope>NUCLEOTIDE SEQUENCE [LARGE SCALE GENOMIC DNA]</scope>
    <source>
        <strain evidence="2 3">ATCC 200175</strain>
    </source>
</reference>
<dbReference type="Proteomes" id="UP000053647">
    <property type="component" value="Unassembled WGS sequence"/>
</dbReference>
<evidence type="ECO:0008006" key="4">
    <source>
        <dbReference type="Google" id="ProtNLM"/>
    </source>
</evidence>
<reference evidence="3" key="2">
    <citation type="submission" date="2015-01" db="EMBL/GenBank/DDBJ databases">
        <title>Evolutionary Origins and Diversification of the Mycorrhizal Mutualists.</title>
        <authorList>
            <consortium name="DOE Joint Genome Institute"/>
            <consortium name="Mycorrhizal Genomics Consortium"/>
            <person name="Kohler A."/>
            <person name="Kuo A."/>
            <person name="Nagy L.G."/>
            <person name="Floudas D."/>
            <person name="Copeland A."/>
            <person name="Barry K.W."/>
            <person name="Cichocki N."/>
            <person name="Veneault-Fourrey C."/>
            <person name="LaButti K."/>
            <person name="Lindquist E.A."/>
            <person name="Lipzen A."/>
            <person name="Lundell T."/>
            <person name="Morin E."/>
            <person name="Murat C."/>
            <person name="Riley R."/>
            <person name="Ohm R."/>
            <person name="Sun H."/>
            <person name="Tunlid A."/>
            <person name="Henrissat B."/>
            <person name="Grigoriev I.V."/>
            <person name="Hibbett D.S."/>
            <person name="Martin F."/>
        </authorList>
    </citation>
    <scope>NUCLEOTIDE SEQUENCE [LARGE SCALE GENOMIC DNA]</scope>
    <source>
        <strain evidence="3">ATCC 200175</strain>
    </source>
</reference>
<accession>A0A0C9TR50</accession>
<evidence type="ECO:0000313" key="3">
    <source>
        <dbReference type="Proteomes" id="UP000053647"/>
    </source>
</evidence>
<gene>
    <name evidence="2" type="ORF">PAXINDRAFT_157675</name>
</gene>
<evidence type="ECO:0000256" key="1">
    <source>
        <dbReference type="SAM" id="MobiDB-lite"/>
    </source>
</evidence>
<sequence>MEKGKGKEKEKEKEKEEKGKSQVQDTATQEPLEELVVVKDSWIDPLRKYTEGRILAMLNSKEVEGGLSMFWSTQASHGLEYNPSWETGLSMFWSTQASHGLEYNPSWETAKVLASEATAVINLSNDLEPIEVDGDQSAAEGEHGHDNTDESETRAVQVEPVIKLVIPKRGGKTKASEEVKPVEERKVVLVIPNAASEGVQQISIVQNKCFGDVLQAIHEVIGCQKVAHKPMLLYKLSSAAQKDDPMNISTQDDWDGCLEEVEVAEKKKKGVVTYMSSLRAKGKKKPTNSKNKKASLLDLDNDDNDDSGEEDEDAMEKKKKALHDLEKTLCACQLCGPTKFCKVNRTGKHISLSFNQRRGWSVALAHETSNVTLKTPPKGELFIEFHSVKLVSDDNPHKPTSFAPGIPLSPYTYPFPPGYGWLMMPQPHWGMQVPSQQTPSSERRRRNETPSSPPDFDIMLDYPTIAGFLEKLNAAYPQHGLPIYAARFEAVDFYNINELASLSEERLTTMEFGMSLGNARFLLKEVKGEMRKVERKKRARIE</sequence>
<organism evidence="2 3">
    <name type="scientific">Paxillus involutus ATCC 200175</name>
    <dbReference type="NCBI Taxonomy" id="664439"/>
    <lineage>
        <taxon>Eukaryota</taxon>
        <taxon>Fungi</taxon>
        <taxon>Dikarya</taxon>
        <taxon>Basidiomycota</taxon>
        <taxon>Agaricomycotina</taxon>
        <taxon>Agaricomycetes</taxon>
        <taxon>Agaricomycetidae</taxon>
        <taxon>Boletales</taxon>
        <taxon>Paxilineae</taxon>
        <taxon>Paxillaceae</taxon>
        <taxon>Paxillus</taxon>
    </lineage>
</organism>
<dbReference type="AlphaFoldDB" id="A0A0C9TR50"/>
<dbReference type="OrthoDB" id="2994402at2759"/>
<evidence type="ECO:0000313" key="2">
    <source>
        <dbReference type="EMBL" id="KIJ10237.1"/>
    </source>
</evidence>
<feature type="region of interest" description="Disordered" evidence="1">
    <location>
        <begin position="1"/>
        <end position="30"/>
    </location>
</feature>
<feature type="region of interest" description="Disordered" evidence="1">
    <location>
        <begin position="430"/>
        <end position="456"/>
    </location>
</feature>
<dbReference type="EMBL" id="KN819412">
    <property type="protein sequence ID" value="KIJ10237.1"/>
    <property type="molecule type" value="Genomic_DNA"/>
</dbReference>
<proteinExistence type="predicted"/>
<feature type="compositionally biased region" description="Basic and acidic residues" evidence="1">
    <location>
        <begin position="1"/>
        <end position="20"/>
    </location>
</feature>
<feature type="compositionally biased region" description="Basic residues" evidence="1">
    <location>
        <begin position="280"/>
        <end position="293"/>
    </location>
</feature>
<name>A0A0C9TR50_PAXIN</name>
<protein>
    <recommendedName>
        <fullName evidence="4">SAM domain-containing protein</fullName>
    </recommendedName>
</protein>
<dbReference type="HOGENOM" id="CLU_037451_0_0_1"/>
<feature type="region of interest" description="Disordered" evidence="1">
    <location>
        <begin position="279"/>
        <end position="318"/>
    </location>
</feature>
<keyword evidence="3" id="KW-1185">Reference proteome</keyword>
<feature type="compositionally biased region" description="Acidic residues" evidence="1">
    <location>
        <begin position="299"/>
        <end position="314"/>
    </location>
</feature>